<dbReference type="Proteomes" id="UP000230970">
    <property type="component" value="Unassembled WGS sequence"/>
</dbReference>
<dbReference type="InterPro" id="IPR029044">
    <property type="entry name" value="Nucleotide-diphossugar_trans"/>
</dbReference>
<feature type="domain" description="Glycosyltransferase 2-like" evidence="5">
    <location>
        <begin position="9"/>
        <end position="138"/>
    </location>
</feature>
<organism evidence="6 7">
    <name type="scientific">candidate division WWE3 bacterium CG_4_10_14_0_2_um_filter_42_8</name>
    <dbReference type="NCBI Taxonomy" id="1975074"/>
    <lineage>
        <taxon>Bacteria</taxon>
        <taxon>Katanobacteria</taxon>
    </lineage>
</organism>
<evidence type="ECO:0000256" key="1">
    <source>
        <dbReference type="ARBA" id="ARBA00006739"/>
    </source>
</evidence>
<comment type="similarity">
    <text evidence="1">Belongs to the glycosyltransferase 2 family.</text>
</comment>
<protein>
    <submittedName>
        <fullName evidence="6">Glycosyltransferase family 2 protein</fullName>
    </submittedName>
</protein>
<dbReference type="AlphaFoldDB" id="A0A2M7TCK7"/>
<dbReference type="Gene3D" id="3.90.550.10">
    <property type="entry name" value="Spore Coat Polysaccharide Biosynthesis Protein SpsA, Chain A"/>
    <property type="match status" value="1"/>
</dbReference>
<feature type="transmembrane region" description="Helical" evidence="4">
    <location>
        <begin position="253"/>
        <end position="277"/>
    </location>
</feature>
<keyword evidence="4" id="KW-0472">Membrane</keyword>
<name>A0A2M7TCK7_UNCKA</name>
<sequence length="304" mass="35462">MLRDRPKVSIIVLNLNGFDDTRECLYSLQQINYGNFEIVVVDNGSTDGSEKKLRKEFPQLTILQSGVNLGYTGGNNIGIKYALKHEADHLFILNNDTLVDHNFLGYLVETEQKFKGKVIVSPLVFYQDYQGQKDRVWAAGGKFSWARGRARHLFEGEIYSGKRILRPDYLVGCGLLIPREVFEVAGFLDERLFFSFEDIEFSFRAKRFGFSCVVDTKALIWHKVSATAGYLSQFSIYLQTRNRIIFMKEHTFFIHYLLFLLYFLVYEQFYLILYFFYKRRPNLIKVFYRGLWDGMVGKTGGFSN</sequence>
<proteinExistence type="inferred from homology"/>
<gene>
    <name evidence="6" type="ORF">COY34_02480</name>
</gene>
<dbReference type="SUPFAM" id="SSF53448">
    <property type="entry name" value="Nucleotide-diphospho-sugar transferases"/>
    <property type="match status" value="1"/>
</dbReference>
<dbReference type="PANTHER" id="PTHR43179:SF12">
    <property type="entry name" value="GALACTOFURANOSYLTRANSFERASE GLFT2"/>
    <property type="match status" value="1"/>
</dbReference>
<evidence type="ECO:0000313" key="7">
    <source>
        <dbReference type="Proteomes" id="UP000230970"/>
    </source>
</evidence>
<reference evidence="7" key="1">
    <citation type="submission" date="2017-09" db="EMBL/GenBank/DDBJ databases">
        <title>Depth-based differentiation of microbial function through sediment-hosted aquifers and enrichment of novel symbionts in the deep terrestrial subsurface.</title>
        <authorList>
            <person name="Probst A.J."/>
            <person name="Ladd B."/>
            <person name="Jarett J.K."/>
            <person name="Geller-Mcgrath D.E."/>
            <person name="Sieber C.M.K."/>
            <person name="Emerson J.B."/>
            <person name="Anantharaman K."/>
            <person name="Thomas B.C."/>
            <person name="Malmstrom R."/>
            <person name="Stieglmeier M."/>
            <person name="Klingl A."/>
            <person name="Woyke T."/>
            <person name="Ryan C.M."/>
            <person name="Banfield J.F."/>
        </authorList>
    </citation>
    <scope>NUCLEOTIDE SEQUENCE [LARGE SCALE GENOMIC DNA]</scope>
</reference>
<evidence type="ECO:0000256" key="4">
    <source>
        <dbReference type="SAM" id="Phobius"/>
    </source>
</evidence>
<dbReference type="InterPro" id="IPR001173">
    <property type="entry name" value="Glyco_trans_2-like"/>
</dbReference>
<evidence type="ECO:0000256" key="2">
    <source>
        <dbReference type="ARBA" id="ARBA00022676"/>
    </source>
</evidence>
<keyword evidence="4" id="KW-1133">Transmembrane helix</keyword>
<comment type="caution">
    <text evidence="6">The sequence shown here is derived from an EMBL/GenBank/DDBJ whole genome shotgun (WGS) entry which is preliminary data.</text>
</comment>
<keyword evidence="2" id="KW-0328">Glycosyltransferase</keyword>
<dbReference type="EMBL" id="PFNJ01000059">
    <property type="protein sequence ID" value="PIZ42651.1"/>
    <property type="molecule type" value="Genomic_DNA"/>
</dbReference>
<evidence type="ECO:0000313" key="6">
    <source>
        <dbReference type="EMBL" id="PIZ42651.1"/>
    </source>
</evidence>
<evidence type="ECO:0000259" key="5">
    <source>
        <dbReference type="Pfam" id="PF00535"/>
    </source>
</evidence>
<dbReference type="PANTHER" id="PTHR43179">
    <property type="entry name" value="RHAMNOSYLTRANSFERASE WBBL"/>
    <property type="match status" value="1"/>
</dbReference>
<keyword evidence="4" id="KW-0812">Transmembrane</keyword>
<accession>A0A2M7TCK7</accession>
<dbReference type="GO" id="GO:0016757">
    <property type="term" value="F:glycosyltransferase activity"/>
    <property type="evidence" value="ECO:0007669"/>
    <property type="project" value="UniProtKB-KW"/>
</dbReference>
<keyword evidence="3 6" id="KW-0808">Transferase</keyword>
<dbReference type="CDD" id="cd04186">
    <property type="entry name" value="GT_2_like_c"/>
    <property type="match status" value="1"/>
</dbReference>
<evidence type="ECO:0000256" key="3">
    <source>
        <dbReference type="ARBA" id="ARBA00022679"/>
    </source>
</evidence>
<dbReference type="Pfam" id="PF00535">
    <property type="entry name" value="Glycos_transf_2"/>
    <property type="match status" value="1"/>
</dbReference>